<dbReference type="InterPro" id="IPR051321">
    <property type="entry name" value="PHA/PHB_synthase"/>
</dbReference>
<dbReference type="PANTHER" id="PTHR36837">
    <property type="entry name" value="POLY(3-HYDROXYALKANOATE) POLYMERASE SUBUNIT PHAC"/>
    <property type="match status" value="1"/>
</dbReference>
<dbReference type="SUPFAM" id="SSF53474">
    <property type="entry name" value="alpha/beta-Hydrolases"/>
    <property type="match status" value="1"/>
</dbReference>
<keyword evidence="3" id="KW-1185">Reference proteome</keyword>
<evidence type="ECO:0000256" key="1">
    <source>
        <dbReference type="SAM" id="MobiDB-lite"/>
    </source>
</evidence>
<dbReference type="PANTHER" id="PTHR36837:SF2">
    <property type="entry name" value="POLY(3-HYDROXYALKANOATE) POLYMERASE SUBUNIT PHAC"/>
    <property type="match status" value="1"/>
</dbReference>
<sequence>MTVTSDRRAVTDGATEAPDAPAIDPVDPAAYLRTFRGETLRKATTALVEGGAYVTTRALAQAATPHRTVYDAVRWWGHVLGRRRPSWSTEHRIVWETPIARLRDFTDGATDDVVPTLVLPPQAGHDSCIVDFQPTQSQMQVIRKAGLTRAFTLDWVGATQATKNTTIEDYVAVVDRAVDTALEGTGHTTVNLVGDCQGGWLSTIYACVHPERVNTLTLAGAPIDFHAGDTAIGASSRVTSRRYGTLPYQAMVAMGRGNMPGQFVLNGFIAMSPDAEIAKHVDLLRHLDDPAAIARYQAFEDWFKHTQDVPGTFYLWLVEHLFSGNELIEGRLEVGGKRLSMADLSCPLFLLGGATDHITPPVQVFRAADAVSTPADQVWKRTAPGGHLGLFMGNQALREEWPPLMTEVARYSGVTSSAKRKGAKKSSD</sequence>
<dbReference type="Proteomes" id="UP000535890">
    <property type="component" value="Unassembled WGS sequence"/>
</dbReference>
<feature type="compositionally biased region" description="Basic and acidic residues" evidence="1">
    <location>
        <begin position="1"/>
        <end position="10"/>
    </location>
</feature>
<organism evidence="2 3">
    <name type="scientific">Actinomycetospora corticicola</name>
    <dbReference type="NCBI Taxonomy" id="663602"/>
    <lineage>
        <taxon>Bacteria</taxon>
        <taxon>Bacillati</taxon>
        <taxon>Actinomycetota</taxon>
        <taxon>Actinomycetes</taxon>
        <taxon>Pseudonocardiales</taxon>
        <taxon>Pseudonocardiaceae</taxon>
        <taxon>Actinomycetospora</taxon>
    </lineage>
</organism>
<dbReference type="AlphaFoldDB" id="A0A7Y9DXH1"/>
<dbReference type="Pfam" id="PF11339">
    <property type="entry name" value="DUF3141"/>
    <property type="match status" value="1"/>
</dbReference>
<dbReference type="RefSeq" id="WP_179794821.1">
    <property type="nucleotide sequence ID" value="NZ_BAABHP010000014.1"/>
</dbReference>
<dbReference type="InterPro" id="IPR029058">
    <property type="entry name" value="AB_hydrolase_fold"/>
</dbReference>
<feature type="region of interest" description="Disordered" evidence="1">
    <location>
        <begin position="1"/>
        <end position="22"/>
    </location>
</feature>
<evidence type="ECO:0000313" key="3">
    <source>
        <dbReference type="Proteomes" id="UP000535890"/>
    </source>
</evidence>
<dbReference type="EMBL" id="JACCBN010000001">
    <property type="protein sequence ID" value="NYD37245.1"/>
    <property type="molecule type" value="Genomic_DNA"/>
</dbReference>
<protein>
    <submittedName>
        <fullName evidence="2">Poly(3-hydroxyalkanoate) synthetase</fullName>
    </submittedName>
</protein>
<name>A0A7Y9DXH1_9PSEU</name>
<dbReference type="InterPro" id="IPR024501">
    <property type="entry name" value="DUF3141"/>
</dbReference>
<accession>A0A7Y9DXH1</accession>
<proteinExistence type="predicted"/>
<dbReference type="Gene3D" id="3.40.50.1820">
    <property type="entry name" value="alpha/beta hydrolase"/>
    <property type="match status" value="1"/>
</dbReference>
<comment type="caution">
    <text evidence="2">The sequence shown here is derived from an EMBL/GenBank/DDBJ whole genome shotgun (WGS) entry which is preliminary data.</text>
</comment>
<evidence type="ECO:0000313" key="2">
    <source>
        <dbReference type="EMBL" id="NYD37245.1"/>
    </source>
</evidence>
<reference evidence="2 3" key="1">
    <citation type="submission" date="2020-07" db="EMBL/GenBank/DDBJ databases">
        <title>Sequencing the genomes of 1000 actinobacteria strains.</title>
        <authorList>
            <person name="Klenk H.-P."/>
        </authorList>
    </citation>
    <scope>NUCLEOTIDE SEQUENCE [LARGE SCALE GENOMIC DNA]</scope>
    <source>
        <strain evidence="2 3">DSM 45772</strain>
    </source>
</reference>
<gene>
    <name evidence="2" type="ORF">BJ983_003347</name>
</gene>